<dbReference type="InterPro" id="IPR004792">
    <property type="entry name" value="BaiN-like"/>
</dbReference>
<evidence type="ECO:0000313" key="7">
    <source>
        <dbReference type="Proteomes" id="UP000006051"/>
    </source>
</evidence>
<dbReference type="HOGENOM" id="CLU_025174_0_1_10"/>
<dbReference type="SUPFAM" id="SSF160996">
    <property type="entry name" value="HI0933 insert domain-like"/>
    <property type="match status" value="1"/>
</dbReference>
<evidence type="ECO:0000256" key="2">
    <source>
        <dbReference type="ARBA" id="ARBA00022630"/>
    </source>
</evidence>
<comment type="cofactor">
    <cofactor evidence="1">
        <name>FAD</name>
        <dbReference type="ChEBI" id="CHEBI:57692"/>
    </cofactor>
</comment>
<dbReference type="SUPFAM" id="SSF51905">
    <property type="entry name" value="FAD/NAD(P)-binding domain"/>
    <property type="match status" value="1"/>
</dbReference>
<dbReference type="InterPro" id="IPR055178">
    <property type="entry name" value="RsdA/BaiN/AoA(So)-like_dom"/>
</dbReference>
<dbReference type="Proteomes" id="UP000006051">
    <property type="component" value="Chromosome"/>
</dbReference>
<proteinExistence type="predicted"/>
<dbReference type="Pfam" id="PF03486">
    <property type="entry name" value="HI0933_like"/>
    <property type="match status" value="1"/>
</dbReference>
<dbReference type="PATRIC" id="fig|867902.3.peg.1214"/>
<sequence>MKKIAIIGGGAAGFFLGANLAPSFRVHIFEKAAAPMQKVRISGGGRCNLTHACFDPMALVDFYPRGNKELISVFGKFQPGDTMGWFEERGVPLKIQDDMRVFPASDNSMDIVETLVKENQKRDTQIHLSEGVKAIEPQPDGSFKITTSQGEYLFDQVAITTGSSPHMWQIIEKLGHSIQKPVPSLFTFKCNDTLLQDLQGTSFKDAELSVKGTSLESVGDLLITHWGLSGPAVLVLSAWGARILNQKNYKFQLMVNFIGESEEDCKSTLKAFKSENSKNAIGKIHPYEITKRFWHQLLEVCQIPADKKYAEIPDAKLFLLAQKLTQSEFEITGKSTFKDEFVTAGGVKLNEINFKTMESKIVPNLYFAGEVLDIDAVTGGFNFQACWSEAYLIAEAMNQ</sequence>
<dbReference type="GeneID" id="97257900"/>
<dbReference type="PANTHER" id="PTHR42887">
    <property type="entry name" value="OS12G0638800 PROTEIN"/>
    <property type="match status" value="1"/>
</dbReference>
<dbReference type="Gene3D" id="2.40.30.10">
    <property type="entry name" value="Translation factors"/>
    <property type="match status" value="1"/>
</dbReference>
<feature type="domain" description="RsdA/BaiN/AoA(So)-like Rossmann fold-like" evidence="4">
    <location>
        <begin position="3"/>
        <end position="395"/>
    </location>
</feature>
<evidence type="ECO:0000256" key="1">
    <source>
        <dbReference type="ARBA" id="ARBA00001974"/>
    </source>
</evidence>
<name>I4A0D6_ORNRL</name>
<organism evidence="6 7">
    <name type="scientific">Ornithobacterium rhinotracheale (strain ATCC 51463 / DSM 15997 / CCUG 23171 / CIP 104009 / LMG 9086)</name>
    <dbReference type="NCBI Taxonomy" id="867902"/>
    <lineage>
        <taxon>Bacteria</taxon>
        <taxon>Pseudomonadati</taxon>
        <taxon>Bacteroidota</taxon>
        <taxon>Flavobacteriia</taxon>
        <taxon>Flavobacteriales</taxon>
        <taxon>Weeksellaceae</taxon>
        <taxon>Ornithobacterium</taxon>
    </lineage>
</organism>
<dbReference type="Pfam" id="PF22780">
    <property type="entry name" value="HI0933_like_1st"/>
    <property type="match status" value="1"/>
</dbReference>
<dbReference type="Gene3D" id="1.10.8.260">
    <property type="entry name" value="HI0933 insert domain-like"/>
    <property type="match status" value="1"/>
</dbReference>
<dbReference type="InterPro" id="IPR023166">
    <property type="entry name" value="BaiN-like_dom_sf"/>
</dbReference>
<accession>I4A0D6</accession>
<dbReference type="InterPro" id="IPR057661">
    <property type="entry name" value="RsdA/BaiN/AoA(So)_Rossmann"/>
</dbReference>
<dbReference type="EMBL" id="CP003283">
    <property type="protein sequence ID" value="AFL97420.1"/>
    <property type="molecule type" value="Genomic_DNA"/>
</dbReference>
<dbReference type="NCBIfam" id="TIGR00275">
    <property type="entry name" value="aminoacetone oxidase family FAD-binding enzyme"/>
    <property type="match status" value="1"/>
</dbReference>
<dbReference type="KEGG" id="orh:Ornrh_1237"/>
<gene>
    <name evidence="6" type="ordered locus">Ornrh_1237</name>
</gene>
<dbReference type="AlphaFoldDB" id="I4A0D6"/>
<dbReference type="Gene3D" id="3.50.50.60">
    <property type="entry name" value="FAD/NAD(P)-binding domain"/>
    <property type="match status" value="1"/>
</dbReference>
<feature type="domain" description="RsdA/BaiN/AoA(So)-like insert" evidence="5">
    <location>
        <begin position="182"/>
        <end position="342"/>
    </location>
</feature>
<evidence type="ECO:0000256" key="3">
    <source>
        <dbReference type="ARBA" id="ARBA00022827"/>
    </source>
</evidence>
<keyword evidence="2" id="KW-0285">Flavoprotein</keyword>
<dbReference type="STRING" id="867902.Ornrh_1237"/>
<keyword evidence="7" id="KW-1185">Reference proteome</keyword>
<dbReference type="GeneID" id="71568960"/>
<dbReference type="eggNOG" id="COG2081">
    <property type="taxonomic scope" value="Bacteria"/>
</dbReference>
<dbReference type="InterPro" id="IPR036188">
    <property type="entry name" value="FAD/NAD-bd_sf"/>
</dbReference>
<evidence type="ECO:0000259" key="5">
    <source>
        <dbReference type="Pfam" id="PF22780"/>
    </source>
</evidence>
<evidence type="ECO:0000313" key="6">
    <source>
        <dbReference type="EMBL" id="AFL97420.1"/>
    </source>
</evidence>
<protein>
    <submittedName>
        <fullName evidence="6">Flavoprotein, HI0933 family</fullName>
    </submittedName>
</protein>
<dbReference type="PANTHER" id="PTHR42887:SF2">
    <property type="entry name" value="OS12G0638800 PROTEIN"/>
    <property type="match status" value="1"/>
</dbReference>
<dbReference type="RefSeq" id="WP_014790985.1">
    <property type="nucleotide sequence ID" value="NC_018016.1"/>
</dbReference>
<keyword evidence="3" id="KW-0274">FAD</keyword>
<reference evidence="6 7" key="1">
    <citation type="submission" date="2012-06" db="EMBL/GenBank/DDBJ databases">
        <title>The complete genome of Ornithobacterium rhinotracheale DSM 15997.</title>
        <authorList>
            <consortium name="US DOE Joint Genome Institute (JGI-PGF)"/>
            <person name="Lucas S."/>
            <person name="Copeland A."/>
            <person name="Lapidus A."/>
            <person name="Goodwin L."/>
            <person name="Pitluck S."/>
            <person name="Peters L."/>
            <person name="Mikhailova N."/>
            <person name="Teshima H."/>
            <person name="Kyrpides N."/>
            <person name="Mavromatis K."/>
            <person name="Pagani I."/>
            <person name="Ivanova N."/>
            <person name="Ovchinnikova G."/>
            <person name="Zeytun A."/>
            <person name="Detter J.C."/>
            <person name="Han C."/>
            <person name="Land M."/>
            <person name="Hauser L."/>
            <person name="Markowitz V."/>
            <person name="Cheng J.-F."/>
            <person name="Hugenholtz P."/>
            <person name="Woyke T."/>
            <person name="Wu D."/>
            <person name="Lang E."/>
            <person name="Kopitz M."/>
            <person name="Brambilla E."/>
            <person name="Klenk H.-P."/>
            <person name="Eisen J.A."/>
        </authorList>
    </citation>
    <scope>NUCLEOTIDE SEQUENCE [LARGE SCALE GENOMIC DNA]</scope>
    <source>
        <strain evidence="7">ATCC 51463 / DSM 15997 / CCUG 23171 / LMG 9086</strain>
    </source>
</reference>
<evidence type="ECO:0000259" key="4">
    <source>
        <dbReference type="Pfam" id="PF03486"/>
    </source>
</evidence>